<gene>
    <name evidence="2" type="ORF">ROTO_04720</name>
</gene>
<keyword evidence="3" id="KW-1185">Reference proteome</keyword>
<dbReference type="STRING" id="74031.SAMN04488077_103238"/>
<dbReference type="AlphaFoldDB" id="A0A0L6CZ20"/>
<evidence type="ECO:0000313" key="3">
    <source>
        <dbReference type="Proteomes" id="UP000037046"/>
    </source>
</evidence>
<dbReference type="OrthoDB" id="7745485at2"/>
<accession>A0A0L6CZ20</accession>
<evidence type="ECO:0000313" key="2">
    <source>
        <dbReference type="EMBL" id="KNX43067.1"/>
    </source>
</evidence>
<proteinExistence type="predicted"/>
<evidence type="ECO:0000256" key="1">
    <source>
        <dbReference type="SAM" id="SignalP"/>
    </source>
</evidence>
<comment type="caution">
    <text evidence="2">The sequence shown here is derived from an EMBL/GenBank/DDBJ whole genome shotgun (WGS) entry which is preliminary data.</text>
</comment>
<organism evidence="2 3">
    <name type="scientific">Roseovarius tolerans</name>
    <dbReference type="NCBI Taxonomy" id="74031"/>
    <lineage>
        <taxon>Bacteria</taxon>
        <taxon>Pseudomonadati</taxon>
        <taxon>Pseudomonadota</taxon>
        <taxon>Alphaproteobacteria</taxon>
        <taxon>Rhodobacterales</taxon>
        <taxon>Roseobacteraceae</taxon>
        <taxon>Roseovarius</taxon>
    </lineage>
</organism>
<feature type="signal peptide" evidence="1">
    <location>
        <begin position="1"/>
        <end position="27"/>
    </location>
</feature>
<keyword evidence="1" id="KW-0732">Signal</keyword>
<dbReference type="Proteomes" id="UP000037046">
    <property type="component" value="Unassembled WGS sequence"/>
</dbReference>
<protein>
    <submittedName>
        <fullName evidence="2">Uncharacterized protein</fullName>
    </submittedName>
</protein>
<name>A0A0L6CZ20_9RHOB</name>
<dbReference type="RefSeq" id="WP_050661413.1">
    <property type="nucleotide sequence ID" value="NZ_CP118494.1"/>
</dbReference>
<reference evidence="3" key="1">
    <citation type="submission" date="2015-07" db="EMBL/GenBank/DDBJ databases">
        <title>Draft Genome Sequence of Roseovarius tolerans EL-164, a producer of N-Acylated Alanine Methyl Esters (NAMEs).</title>
        <authorList>
            <person name="Voget S."/>
            <person name="Bruns H."/>
            <person name="Wagner-Doebler I."/>
            <person name="Schulz S."/>
            <person name="Daniel R."/>
        </authorList>
    </citation>
    <scope>NUCLEOTIDE SEQUENCE [LARGE SCALE GENOMIC DNA]</scope>
    <source>
        <strain evidence="3">EL-164</strain>
    </source>
</reference>
<dbReference type="PATRIC" id="fig|74031.6.peg.483"/>
<feature type="chain" id="PRO_5005563108" evidence="1">
    <location>
        <begin position="28"/>
        <end position="137"/>
    </location>
</feature>
<sequence length="137" mass="14990">MRIFTNGVIPALIGLGLSVASAPAAFADPNRYIPVRDQRAAILDCRYEMGLRGAARFAAEWPEVPPGGQTISWIVPGPNLSPAQTDRINECADKRLGRNPTPRFASGQPRRVERRYSRCPKHAAIFVRGSGYCIKGN</sequence>
<dbReference type="EMBL" id="LGVV01000003">
    <property type="protein sequence ID" value="KNX43067.1"/>
    <property type="molecule type" value="Genomic_DNA"/>
</dbReference>